<proteinExistence type="predicted"/>
<comment type="caution">
    <text evidence="1">The sequence shown here is derived from an EMBL/GenBank/DDBJ whole genome shotgun (WGS) entry which is preliminary data.</text>
</comment>
<reference evidence="1 2" key="1">
    <citation type="submission" date="2018-06" db="EMBL/GenBank/DDBJ databases">
        <title>Genomic Encyclopedia of Type Strains, Phase IV (KMG-IV): sequencing the most valuable type-strain genomes for metagenomic binning, comparative biology and taxonomic classification.</title>
        <authorList>
            <person name="Goeker M."/>
        </authorList>
    </citation>
    <scope>NUCLEOTIDE SEQUENCE [LARGE SCALE GENOMIC DNA]</scope>
    <source>
        <strain evidence="1 2">DSM 18048</strain>
    </source>
</reference>
<evidence type="ECO:0000313" key="1">
    <source>
        <dbReference type="EMBL" id="PYE55291.1"/>
    </source>
</evidence>
<dbReference type="RefSeq" id="WP_110885648.1">
    <property type="nucleotide sequence ID" value="NZ_QJSX01000003.1"/>
</dbReference>
<evidence type="ECO:0000313" key="2">
    <source>
        <dbReference type="Proteomes" id="UP000248326"/>
    </source>
</evidence>
<keyword evidence="2" id="KW-1185">Reference proteome</keyword>
<sequence length="108" mass="12424">MLDLIYDNDVTIANRSHTLEVYANDELNEAVVVLVPSVRETPEACTEAWDLAKSVLNTVVPDARARLLLCDLGERRYRWVEQEHLDELSPPWRDAHADEVRDHGLMWA</sequence>
<gene>
    <name evidence="1" type="ORF">DES52_103122</name>
</gene>
<dbReference type="AlphaFoldDB" id="A0A318SE06"/>
<name>A0A318SE06_9DEIO</name>
<organism evidence="1 2">
    <name type="scientific">Deinococcus yavapaiensis KR-236</name>
    <dbReference type="NCBI Taxonomy" id="694435"/>
    <lineage>
        <taxon>Bacteria</taxon>
        <taxon>Thermotogati</taxon>
        <taxon>Deinococcota</taxon>
        <taxon>Deinococci</taxon>
        <taxon>Deinococcales</taxon>
        <taxon>Deinococcaceae</taxon>
        <taxon>Deinococcus</taxon>
    </lineage>
</organism>
<dbReference type="Proteomes" id="UP000248326">
    <property type="component" value="Unassembled WGS sequence"/>
</dbReference>
<protein>
    <submittedName>
        <fullName evidence="1">Uncharacterized protein</fullName>
    </submittedName>
</protein>
<dbReference type="EMBL" id="QJSX01000003">
    <property type="protein sequence ID" value="PYE55291.1"/>
    <property type="molecule type" value="Genomic_DNA"/>
</dbReference>
<accession>A0A318SE06</accession>